<dbReference type="Proteomes" id="UP000198741">
    <property type="component" value="Chromosome I"/>
</dbReference>
<dbReference type="AlphaFoldDB" id="A0A1H0IB55"/>
<evidence type="ECO:0000313" key="2">
    <source>
        <dbReference type="EMBL" id="SDO28595.1"/>
    </source>
</evidence>
<dbReference type="Gene3D" id="1.20.120.450">
    <property type="entry name" value="dinb family like domain"/>
    <property type="match status" value="1"/>
</dbReference>
<dbReference type="SUPFAM" id="SSF109854">
    <property type="entry name" value="DinB/YfiT-like putative metalloenzymes"/>
    <property type="match status" value="1"/>
</dbReference>
<protein>
    <submittedName>
        <fullName evidence="2">TIGR03083 family protein</fullName>
    </submittedName>
</protein>
<keyword evidence="3" id="KW-1185">Reference proteome</keyword>
<dbReference type="GO" id="GO:0046872">
    <property type="term" value="F:metal ion binding"/>
    <property type="evidence" value="ECO:0007669"/>
    <property type="project" value="InterPro"/>
</dbReference>
<dbReference type="RefSeq" id="WP_090474353.1">
    <property type="nucleotide sequence ID" value="NZ_LT629710.1"/>
</dbReference>
<dbReference type="NCBIfam" id="TIGR03083">
    <property type="entry name" value="maleylpyruvate isomerase family mycothiol-dependent enzyme"/>
    <property type="match status" value="1"/>
</dbReference>
<reference evidence="2 3" key="1">
    <citation type="submission" date="2016-10" db="EMBL/GenBank/DDBJ databases">
        <authorList>
            <person name="de Groot N.N."/>
        </authorList>
    </citation>
    <scope>NUCLEOTIDE SEQUENCE [LARGE SCALE GENOMIC DNA]</scope>
    <source>
        <strain evidence="3">P4-7,KCTC 19426,CECT 7604</strain>
    </source>
</reference>
<proteinExistence type="predicted"/>
<dbReference type="EMBL" id="LT629710">
    <property type="protein sequence ID" value="SDO28595.1"/>
    <property type="molecule type" value="Genomic_DNA"/>
</dbReference>
<evidence type="ECO:0000259" key="1">
    <source>
        <dbReference type="Pfam" id="PF11716"/>
    </source>
</evidence>
<dbReference type="InterPro" id="IPR024344">
    <property type="entry name" value="MDMPI_metal-binding"/>
</dbReference>
<dbReference type="InterPro" id="IPR034660">
    <property type="entry name" value="DinB/YfiT-like"/>
</dbReference>
<accession>A0A1H0IB55</accession>
<organism evidence="2 3">
    <name type="scientific">Nakamurella panacisegetis</name>
    <dbReference type="NCBI Taxonomy" id="1090615"/>
    <lineage>
        <taxon>Bacteria</taxon>
        <taxon>Bacillati</taxon>
        <taxon>Actinomycetota</taxon>
        <taxon>Actinomycetes</taxon>
        <taxon>Nakamurellales</taxon>
        <taxon>Nakamurellaceae</taxon>
        <taxon>Nakamurella</taxon>
    </lineage>
</organism>
<evidence type="ECO:0000313" key="3">
    <source>
        <dbReference type="Proteomes" id="UP000198741"/>
    </source>
</evidence>
<dbReference type="Pfam" id="PF11716">
    <property type="entry name" value="MDMPI_N"/>
    <property type="match status" value="1"/>
</dbReference>
<gene>
    <name evidence="2" type="ORF">SAMN04515671_0437</name>
</gene>
<sequence>MTNTADQPIAALRSGHDSLVALVHTLSPEQIAGRSGAAEWSVAQVLSHLGSGAEIGLAALNASLHGAEKPAEGFNRSVWDRWDAMTPPDQAHHFMMSNEKLVRAYEKLDDATRTNGTVDLGFLPAPVDVATAASFRLTEFALHSWDVAVTFDPDATLAPEAVEPLLTTVPLLIGWIGKPADVLGGHGVAVTVRTSDPTRDFGLEITDKVGLVDSPDDADAELVLPAESWLRLATGRLQPTHTPAGVTVNGDITLEKLRQIFPGY</sequence>
<dbReference type="InterPro" id="IPR017517">
    <property type="entry name" value="Maleyloyr_isom"/>
</dbReference>
<dbReference type="OrthoDB" id="3213691at2"/>
<name>A0A1H0IB55_9ACTN</name>
<feature type="domain" description="Mycothiol-dependent maleylpyruvate isomerase metal-binding" evidence="1">
    <location>
        <begin position="12"/>
        <end position="148"/>
    </location>
</feature>